<dbReference type="Pfam" id="PF05760">
    <property type="entry name" value="IER"/>
    <property type="match status" value="1"/>
</dbReference>
<name>A0A915HZU4_ROMCU</name>
<dbReference type="InterPro" id="IPR008653">
    <property type="entry name" value="IER"/>
</dbReference>
<comment type="similarity">
    <text evidence="1">Belongs to the IER family.</text>
</comment>
<accession>A0A915HZU4</accession>
<evidence type="ECO:0000256" key="1">
    <source>
        <dbReference type="ARBA" id="ARBA00006186"/>
    </source>
</evidence>
<dbReference type="WBParaSite" id="nRc.2.0.1.t07395-RA">
    <property type="protein sequence ID" value="nRc.2.0.1.t07395-RA"/>
    <property type="gene ID" value="nRc.2.0.1.g07395"/>
</dbReference>
<dbReference type="Proteomes" id="UP000887565">
    <property type="component" value="Unplaced"/>
</dbReference>
<dbReference type="AlphaFoldDB" id="A0A915HZU4"/>
<protein>
    <submittedName>
        <fullName evidence="3">Uncharacterized protein</fullName>
    </submittedName>
</protein>
<proteinExistence type="inferred from homology"/>
<sequence length="97" mass="10850">MTHLVENDDLASMCERLIQVSFSKIVSSKSERGGAKLRKNLLILHLLQRARTEQKSNTKNVNFRSLLTCSLGTSVRAIRLNSLLTPSLPMAMLKVLL</sequence>
<reference evidence="3" key="1">
    <citation type="submission" date="2022-11" db="UniProtKB">
        <authorList>
            <consortium name="WormBaseParasite"/>
        </authorList>
    </citation>
    <scope>IDENTIFICATION</scope>
</reference>
<organism evidence="2 3">
    <name type="scientific">Romanomermis culicivorax</name>
    <name type="common">Nematode worm</name>
    <dbReference type="NCBI Taxonomy" id="13658"/>
    <lineage>
        <taxon>Eukaryota</taxon>
        <taxon>Metazoa</taxon>
        <taxon>Ecdysozoa</taxon>
        <taxon>Nematoda</taxon>
        <taxon>Enoplea</taxon>
        <taxon>Dorylaimia</taxon>
        <taxon>Mermithida</taxon>
        <taxon>Mermithoidea</taxon>
        <taxon>Mermithidae</taxon>
        <taxon>Romanomermis</taxon>
    </lineage>
</organism>
<evidence type="ECO:0000313" key="3">
    <source>
        <dbReference type="WBParaSite" id="nRc.2.0.1.t07395-RA"/>
    </source>
</evidence>
<keyword evidence="2" id="KW-1185">Reference proteome</keyword>
<evidence type="ECO:0000313" key="2">
    <source>
        <dbReference type="Proteomes" id="UP000887565"/>
    </source>
</evidence>